<reference evidence="1 2" key="1">
    <citation type="submission" date="2019-05" db="EMBL/GenBank/DDBJ databases">
        <title>Emergence of the Ug99 lineage of the wheat stem rust pathogen through somatic hybridization.</title>
        <authorList>
            <person name="Li F."/>
            <person name="Upadhyaya N.M."/>
            <person name="Sperschneider J."/>
            <person name="Matny O."/>
            <person name="Nguyen-Phuc H."/>
            <person name="Mago R."/>
            <person name="Raley C."/>
            <person name="Miller M.E."/>
            <person name="Silverstein K.A.T."/>
            <person name="Henningsen E."/>
            <person name="Hirsch C.D."/>
            <person name="Visser B."/>
            <person name="Pretorius Z.A."/>
            <person name="Steffenson B.J."/>
            <person name="Schwessinger B."/>
            <person name="Dodds P.N."/>
            <person name="Figueroa M."/>
        </authorList>
    </citation>
    <scope>NUCLEOTIDE SEQUENCE [LARGE SCALE GENOMIC DNA]</scope>
    <source>
        <strain evidence="1 2">Ug99</strain>
    </source>
</reference>
<dbReference type="AlphaFoldDB" id="A0A5B0RPB0"/>
<dbReference type="Proteomes" id="UP000325313">
    <property type="component" value="Unassembled WGS sequence"/>
</dbReference>
<comment type="caution">
    <text evidence="1">The sequence shown here is derived from an EMBL/GenBank/DDBJ whole genome shotgun (WGS) entry which is preliminary data.</text>
</comment>
<protein>
    <submittedName>
        <fullName evidence="1">Uncharacterized protein</fullName>
    </submittedName>
</protein>
<proteinExistence type="predicted"/>
<evidence type="ECO:0000313" key="1">
    <source>
        <dbReference type="EMBL" id="KAA1126474.1"/>
    </source>
</evidence>
<sequence>MAHWLLYKVRITISQILQDSQKQALLHAITSGKFSSIVNRVVGEIIFHQSVARIEAIIYEIFA</sequence>
<evidence type="ECO:0000313" key="2">
    <source>
        <dbReference type="Proteomes" id="UP000325313"/>
    </source>
</evidence>
<dbReference type="EMBL" id="VDEP01000171">
    <property type="protein sequence ID" value="KAA1126474.1"/>
    <property type="molecule type" value="Genomic_DNA"/>
</dbReference>
<gene>
    <name evidence="1" type="ORF">PGTUg99_019315</name>
</gene>
<name>A0A5B0RPB0_PUCGR</name>
<accession>A0A5B0RPB0</accession>
<organism evidence="1 2">
    <name type="scientific">Puccinia graminis f. sp. tritici</name>
    <dbReference type="NCBI Taxonomy" id="56615"/>
    <lineage>
        <taxon>Eukaryota</taxon>
        <taxon>Fungi</taxon>
        <taxon>Dikarya</taxon>
        <taxon>Basidiomycota</taxon>
        <taxon>Pucciniomycotina</taxon>
        <taxon>Pucciniomycetes</taxon>
        <taxon>Pucciniales</taxon>
        <taxon>Pucciniaceae</taxon>
        <taxon>Puccinia</taxon>
    </lineage>
</organism>